<feature type="domain" description="Muconolactone isomerase" evidence="1">
    <location>
        <begin position="1"/>
        <end position="93"/>
    </location>
</feature>
<keyword evidence="3" id="KW-1185">Reference proteome</keyword>
<dbReference type="SUPFAM" id="SSF54909">
    <property type="entry name" value="Dimeric alpha+beta barrel"/>
    <property type="match status" value="2"/>
</dbReference>
<dbReference type="InterPro" id="IPR026029">
    <property type="entry name" value="MLI_dom"/>
</dbReference>
<comment type="caution">
    <text evidence="2">The sequence shown here is derived from an EMBL/GenBank/DDBJ whole genome shotgun (WGS) entry which is preliminary data.</text>
</comment>
<protein>
    <submittedName>
        <fullName evidence="2">Muconolactone delta-isomerase</fullName>
    </submittedName>
</protein>
<dbReference type="Proteomes" id="UP000295146">
    <property type="component" value="Unassembled WGS sequence"/>
</dbReference>
<organism evidence="2 3">
    <name type="scientific">Kribbella pratensis</name>
    <dbReference type="NCBI Taxonomy" id="2512112"/>
    <lineage>
        <taxon>Bacteria</taxon>
        <taxon>Bacillati</taxon>
        <taxon>Actinomycetota</taxon>
        <taxon>Actinomycetes</taxon>
        <taxon>Propionibacteriales</taxon>
        <taxon>Kribbellaceae</taxon>
        <taxon>Kribbella</taxon>
    </lineage>
</organism>
<feature type="domain" description="Muconolactone isomerase" evidence="1">
    <location>
        <begin position="106"/>
        <end position="193"/>
    </location>
</feature>
<dbReference type="EMBL" id="SODP01000001">
    <property type="protein sequence ID" value="TDW75016.1"/>
    <property type="molecule type" value="Genomic_DNA"/>
</dbReference>
<dbReference type="AlphaFoldDB" id="A0A4R8CFW6"/>
<dbReference type="InterPro" id="IPR011008">
    <property type="entry name" value="Dimeric_a/b-barrel"/>
</dbReference>
<proteinExistence type="predicted"/>
<dbReference type="Pfam" id="PF02426">
    <property type="entry name" value="MIase"/>
    <property type="match status" value="2"/>
</dbReference>
<evidence type="ECO:0000313" key="3">
    <source>
        <dbReference type="Proteomes" id="UP000295146"/>
    </source>
</evidence>
<name>A0A4R8CFW6_9ACTN</name>
<evidence type="ECO:0000259" key="1">
    <source>
        <dbReference type="Pfam" id="PF02426"/>
    </source>
</evidence>
<sequence>MQFLVTMTTQVPDGVMEAEVDEVRAREAAHSRELAAAGQLLRLWRPPLQPGEWRTFGLFEANDADQLEEVLSSMPLRIWRHDDVMPLEPHPNDPASPTPLDAGATEYFTIFKLTVPEGAPAALVDEKIAREATNTRRLAAEGKLVRLWKRDDGRSLGLWQADSPEEMTRILTSLPLADWLETDTIPLTVHPSDPAHAAA</sequence>
<dbReference type="OrthoDB" id="4426588at2"/>
<evidence type="ECO:0000313" key="2">
    <source>
        <dbReference type="EMBL" id="TDW75016.1"/>
    </source>
</evidence>
<reference evidence="2 3" key="1">
    <citation type="submission" date="2019-03" db="EMBL/GenBank/DDBJ databases">
        <title>Genomic Encyclopedia of Type Strains, Phase III (KMG-III): the genomes of soil and plant-associated and newly described type strains.</title>
        <authorList>
            <person name="Whitman W."/>
        </authorList>
    </citation>
    <scope>NUCLEOTIDE SEQUENCE [LARGE SCALE GENOMIC DNA]</scope>
    <source>
        <strain evidence="2 3">VKM Ac-2573</strain>
    </source>
</reference>
<dbReference type="Gene3D" id="3.30.70.1060">
    <property type="entry name" value="Dimeric alpha+beta barrel"/>
    <property type="match status" value="2"/>
</dbReference>
<accession>A0A4R8CFW6</accession>
<gene>
    <name evidence="2" type="ORF">EV653_0128</name>
</gene>
<dbReference type="RefSeq" id="WP_134096891.1">
    <property type="nucleotide sequence ID" value="NZ_SODP01000001.1"/>
</dbReference>